<dbReference type="AlphaFoldDB" id="A0A443I5P9"/>
<sequence>MSYSPIHREVPEGWTTDPFYASFPIKGRWAKIAKRCGLVNPVGLMHDSPESGETMGLISAGGRYFFTDDMTWSIFEIIKPKTLDEILKMMFDGKERLIKTKRLEEVMTKEDLEEEKKEKEARLASLEQAMKDNRIPGLGGNRLGGNVSPC</sequence>
<dbReference type="GeneID" id="39601711"/>
<dbReference type="EMBL" id="RCNU01000001">
    <property type="protein sequence ID" value="RWQ99315.1"/>
    <property type="molecule type" value="Genomic_DNA"/>
</dbReference>
<accession>A0A443I5P9</accession>
<protein>
    <submittedName>
        <fullName evidence="2">Uncharacterized protein</fullName>
    </submittedName>
</protein>
<gene>
    <name evidence="2" type="ORF">C8Q69DRAFT_502851</name>
</gene>
<keyword evidence="1" id="KW-0175">Coiled coil</keyword>
<name>A0A443I5P9_BYSSP</name>
<evidence type="ECO:0000313" key="3">
    <source>
        <dbReference type="Proteomes" id="UP000283841"/>
    </source>
</evidence>
<comment type="caution">
    <text evidence="2">The sequence shown here is derived from an EMBL/GenBank/DDBJ whole genome shotgun (WGS) entry which is preliminary data.</text>
</comment>
<dbReference type="VEuPathDB" id="FungiDB:C8Q69DRAFT_502851"/>
<dbReference type="Proteomes" id="UP000283841">
    <property type="component" value="Unassembled WGS sequence"/>
</dbReference>
<keyword evidence="3" id="KW-1185">Reference proteome</keyword>
<dbReference type="RefSeq" id="XP_028488960.1">
    <property type="nucleotide sequence ID" value="XM_028632434.1"/>
</dbReference>
<evidence type="ECO:0000313" key="2">
    <source>
        <dbReference type="EMBL" id="RWQ99315.1"/>
    </source>
</evidence>
<reference evidence="2 3" key="1">
    <citation type="journal article" date="2018" name="Front. Microbiol.">
        <title>Genomic and genetic insights into a cosmopolitan fungus, Paecilomyces variotii (Eurotiales).</title>
        <authorList>
            <person name="Urquhart A.S."/>
            <person name="Mondo S.J."/>
            <person name="Makela M.R."/>
            <person name="Hane J.K."/>
            <person name="Wiebenga A."/>
            <person name="He G."/>
            <person name="Mihaltcheva S."/>
            <person name="Pangilinan J."/>
            <person name="Lipzen A."/>
            <person name="Barry K."/>
            <person name="de Vries R.P."/>
            <person name="Grigoriev I.V."/>
            <person name="Idnurm A."/>
        </authorList>
    </citation>
    <scope>NUCLEOTIDE SEQUENCE [LARGE SCALE GENOMIC DNA]</scope>
    <source>
        <strain evidence="2 3">CBS 101075</strain>
    </source>
</reference>
<organism evidence="2 3">
    <name type="scientific">Byssochlamys spectabilis</name>
    <name type="common">Paecilomyces variotii</name>
    <dbReference type="NCBI Taxonomy" id="264951"/>
    <lineage>
        <taxon>Eukaryota</taxon>
        <taxon>Fungi</taxon>
        <taxon>Dikarya</taxon>
        <taxon>Ascomycota</taxon>
        <taxon>Pezizomycotina</taxon>
        <taxon>Eurotiomycetes</taxon>
        <taxon>Eurotiomycetidae</taxon>
        <taxon>Eurotiales</taxon>
        <taxon>Thermoascaceae</taxon>
        <taxon>Paecilomyces</taxon>
    </lineage>
</organism>
<feature type="coiled-coil region" evidence="1">
    <location>
        <begin position="102"/>
        <end position="132"/>
    </location>
</feature>
<evidence type="ECO:0000256" key="1">
    <source>
        <dbReference type="SAM" id="Coils"/>
    </source>
</evidence>
<proteinExistence type="predicted"/>